<accession>A0AAV4H3E1</accession>
<evidence type="ECO:0000256" key="1">
    <source>
        <dbReference type="SAM" id="MobiDB-lite"/>
    </source>
</evidence>
<dbReference type="InterPro" id="IPR001245">
    <property type="entry name" value="Ser-Thr/Tyr_kinase_cat_dom"/>
</dbReference>
<dbReference type="EMBL" id="BMAT01001774">
    <property type="protein sequence ID" value="GFR92239.1"/>
    <property type="molecule type" value="Genomic_DNA"/>
</dbReference>
<comment type="caution">
    <text evidence="3">The sequence shown here is derived from an EMBL/GenBank/DDBJ whole genome shotgun (WGS) entry which is preliminary data.</text>
</comment>
<dbReference type="Gene3D" id="1.10.510.10">
    <property type="entry name" value="Transferase(Phosphotransferase) domain 1"/>
    <property type="match status" value="1"/>
</dbReference>
<feature type="region of interest" description="Disordered" evidence="1">
    <location>
        <begin position="168"/>
        <end position="193"/>
    </location>
</feature>
<feature type="domain" description="Protein kinase" evidence="2">
    <location>
        <begin position="44"/>
        <end position="193"/>
    </location>
</feature>
<evidence type="ECO:0000313" key="4">
    <source>
        <dbReference type="Proteomes" id="UP000762676"/>
    </source>
</evidence>
<dbReference type="SUPFAM" id="SSF56112">
    <property type="entry name" value="Protein kinase-like (PK-like)"/>
    <property type="match status" value="1"/>
</dbReference>
<dbReference type="Proteomes" id="UP000762676">
    <property type="component" value="Unassembled WGS sequence"/>
</dbReference>
<evidence type="ECO:0000259" key="2">
    <source>
        <dbReference type="PROSITE" id="PS50011"/>
    </source>
</evidence>
<dbReference type="PROSITE" id="PS50011">
    <property type="entry name" value="PROTEIN_KINASE_DOM"/>
    <property type="match status" value="1"/>
</dbReference>
<dbReference type="InterPro" id="IPR011009">
    <property type="entry name" value="Kinase-like_dom_sf"/>
</dbReference>
<sequence>MRYGLAQEEIQDDLNGPDGAAFPDRRSDADCRPQGWTVFPTLQLEVHASDRQGHDGRVILASSASGLVAVKKFERSENTPRRTQRFFTEVSIMRSLSHPHLVPCYQAAMCDAYFAYSMPWYPGGDLTSVLRGHHPMDTATILRCMIEVSFTRALLGSPGCQARERVFRQGRPRSSRRPGTSQTRDHGIQDAPS</sequence>
<keyword evidence="3" id="KW-0418">Kinase</keyword>
<dbReference type="GO" id="GO:0005524">
    <property type="term" value="F:ATP binding"/>
    <property type="evidence" value="ECO:0007669"/>
    <property type="project" value="InterPro"/>
</dbReference>
<keyword evidence="3" id="KW-0808">Transferase</keyword>
<gene>
    <name evidence="3" type="ORF">ElyMa_000863400</name>
</gene>
<name>A0AAV4H3E1_9GAST</name>
<keyword evidence="4" id="KW-1185">Reference proteome</keyword>
<dbReference type="InterPro" id="IPR000719">
    <property type="entry name" value="Prot_kinase_dom"/>
</dbReference>
<protein>
    <submittedName>
        <fullName evidence="3">AGC/AKT protein kinase</fullName>
    </submittedName>
</protein>
<proteinExistence type="predicted"/>
<evidence type="ECO:0000313" key="3">
    <source>
        <dbReference type="EMBL" id="GFR92239.1"/>
    </source>
</evidence>
<organism evidence="3 4">
    <name type="scientific">Elysia marginata</name>
    <dbReference type="NCBI Taxonomy" id="1093978"/>
    <lineage>
        <taxon>Eukaryota</taxon>
        <taxon>Metazoa</taxon>
        <taxon>Spiralia</taxon>
        <taxon>Lophotrochozoa</taxon>
        <taxon>Mollusca</taxon>
        <taxon>Gastropoda</taxon>
        <taxon>Heterobranchia</taxon>
        <taxon>Euthyneura</taxon>
        <taxon>Panpulmonata</taxon>
        <taxon>Sacoglossa</taxon>
        <taxon>Placobranchoidea</taxon>
        <taxon>Plakobranchidae</taxon>
        <taxon>Elysia</taxon>
    </lineage>
</organism>
<feature type="compositionally biased region" description="Basic and acidic residues" evidence="1">
    <location>
        <begin position="183"/>
        <end position="193"/>
    </location>
</feature>
<dbReference type="GO" id="GO:0004672">
    <property type="term" value="F:protein kinase activity"/>
    <property type="evidence" value="ECO:0007669"/>
    <property type="project" value="InterPro"/>
</dbReference>
<dbReference type="AlphaFoldDB" id="A0AAV4H3E1"/>
<dbReference type="Pfam" id="PF07714">
    <property type="entry name" value="PK_Tyr_Ser-Thr"/>
    <property type="match status" value="1"/>
</dbReference>
<reference evidence="3 4" key="1">
    <citation type="journal article" date="2021" name="Elife">
        <title>Chloroplast acquisition without the gene transfer in kleptoplastic sea slugs, Plakobranchus ocellatus.</title>
        <authorList>
            <person name="Maeda T."/>
            <person name="Takahashi S."/>
            <person name="Yoshida T."/>
            <person name="Shimamura S."/>
            <person name="Takaki Y."/>
            <person name="Nagai Y."/>
            <person name="Toyoda A."/>
            <person name="Suzuki Y."/>
            <person name="Arimoto A."/>
            <person name="Ishii H."/>
            <person name="Satoh N."/>
            <person name="Nishiyama T."/>
            <person name="Hasebe M."/>
            <person name="Maruyama T."/>
            <person name="Minagawa J."/>
            <person name="Obokata J."/>
            <person name="Shigenobu S."/>
        </authorList>
    </citation>
    <scope>NUCLEOTIDE SEQUENCE [LARGE SCALE GENOMIC DNA]</scope>
</reference>